<evidence type="ECO:0000313" key="4">
    <source>
        <dbReference type="EMBL" id="CAB4931380.1"/>
    </source>
</evidence>
<evidence type="ECO:0000256" key="1">
    <source>
        <dbReference type="SAM" id="MobiDB-lite"/>
    </source>
</evidence>
<feature type="compositionally biased region" description="Basic and acidic residues" evidence="1">
    <location>
        <begin position="234"/>
        <end position="252"/>
    </location>
</feature>
<keyword evidence="2" id="KW-0472">Membrane</keyword>
<dbReference type="Pfam" id="PF21946">
    <property type="entry name" value="LppM"/>
    <property type="match status" value="1"/>
</dbReference>
<proteinExistence type="predicted"/>
<reference evidence="4" key="1">
    <citation type="submission" date="2020-05" db="EMBL/GenBank/DDBJ databases">
        <authorList>
            <person name="Chiriac C."/>
            <person name="Salcher M."/>
            <person name="Ghai R."/>
            <person name="Kavagutti S V."/>
        </authorList>
    </citation>
    <scope>NUCLEOTIDE SEQUENCE</scope>
</reference>
<evidence type="ECO:0000259" key="3">
    <source>
        <dbReference type="Pfam" id="PF21946"/>
    </source>
</evidence>
<dbReference type="EMBL" id="CAFBNE010000005">
    <property type="protein sequence ID" value="CAB4931380.1"/>
    <property type="molecule type" value="Genomic_DNA"/>
</dbReference>
<feature type="region of interest" description="Disordered" evidence="1">
    <location>
        <begin position="227"/>
        <end position="252"/>
    </location>
</feature>
<sequence>MSRRAQSVRRSGGTIAVAALAVAVLSSCMNINYSLVANPDATVSGTLQLQVAKEAASMLGIATAEDLATQLQSGELTDAGDSKVLDNCVPGSSETYIVLDCGVTNAPLTDIDDGWSLVREGDTLVMHVRTDSGATGEEPTVDLGEVTITVTFPGDVVSVEGNGVTKTAPDTIVAKGSIDETLDFTVTASALGAGAGGMSPIWILLVGFIVVIGALALLLFLRRRSASPAPVPADGEKPADEGTQVDDTKQVD</sequence>
<feature type="transmembrane region" description="Helical" evidence="2">
    <location>
        <begin position="201"/>
        <end position="221"/>
    </location>
</feature>
<gene>
    <name evidence="4" type="ORF">UFOPK3772_00274</name>
</gene>
<accession>A0A6J7IKQ0</accession>
<dbReference type="AlphaFoldDB" id="A0A6J7IKQ0"/>
<dbReference type="InterPro" id="IPR053807">
    <property type="entry name" value="LppM"/>
</dbReference>
<evidence type="ECO:0000256" key="2">
    <source>
        <dbReference type="SAM" id="Phobius"/>
    </source>
</evidence>
<keyword evidence="2" id="KW-1133">Transmembrane helix</keyword>
<organism evidence="4">
    <name type="scientific">freshwater metagenome</name>
    <dbReference type="NCBI Taxonomy" id="449393"/>
    <lineage>
        <taxon>unclassified sequences</taxon>
        <taxon>metagenomes</taxon>
        <taxon>ecological metagenomes</taxon>
    </lineage>
</organism>
<dbReference type="PROSITE" id="PS51257">
    <property type="entry name" value="PROKAR_LIPOPROTEIN"/>
    <property type="match status" value="1"/>
</dbReference>
<name>A0A6J7IKQ0_9ZZZZ</name>
<protein>
    <submittedName>
        <fullName evidence="4">Unannotated protein</fullName>
    </submittedName>
</protein>
<feature type="domain" description="LppM" evidence="3">
    <location>
        <begin position="32"/>
        <end position="165"/>
    </location>
</feature>
<keyword evidence="2" id="KW-0812">Transmembrane</keyword>